<keyword evidence="3" id="KW-1185">Reference proteome</keyword>
<keyword evidence="1" id="KW-0812">Transmembrane</keyword>
<evidence type="ECO:0000313" key="3">
    <source>
        <dbReference type="Proteomes" id="UP000238479"/>
    </source>
</evidence>
<keyword evidence="1" id="KW-1133">Transmembrane helix</keyword>
<feature type="transmembrane region" description="Helical" evidence="1">
    <location>
        <begin position="36"/>
        <end position="58"/>
    </location>
</feature>
<reference evidence="2 3" key="1">
    <citation type="journal article" date="2018" name="Nat. Genet.">
        <title>The Rosa genome provides new insights in the design of modern roses.</title>
        <authorList>
            <person name="Bendahmane M."/>
        </authorList>
    </citation>
    <scope>NUCLEOTIDE SEQUENCE [LARGE SCALE GENOMIC DNA]</scope>
    <source>
        <strain evidence="3">cv. Old Blush</strain>
    </source>
</reference>
<evidence type="ECO:0000313" key="2">
    <source>
        <dbReference type="EMBL" id="PRQ42871.1"/>
    </source>
</evidence>
<keyword evidence="1" id="KW-0472">Membrane</keyword>
<gene>
    <name evidence="2" type="ORF">RchiOBHm_Chr3g0462331</name>
</gene>
<organism evidence="2 3">
    <name type="scientific">Rosa chinensis</name>
    <name type="common">China rose</name>
    <dbReference type="NCBI Taxonomy" id="74649"/>
    <lineage>
        <taxon>Eukaryota</taxon>
        <taxon>Viridiplantae</taxon>
        <taxon>Streptophyta</taxon>
        <taxon>Embryophyta</taxon>
        <taxon>Tracheophyta</taxon>
        <taxon>Spermatophyta</taxon>
        <taxon>Magnoliopsida</taxon>
        <taxon>eudicotyledons</taxon>
        <taxon>Gunneridae</taxon>
        <taxon>Pentapetalae</taxon>
        <taxon>rosids</taxon>
        <taxon>fabids</taxon>
        <taxon>Rosales</taxon>
        <taxon>Rosaceae</taxon>
        <taxon>Rosoideae</taxon>
        <taxon>Rosoideae incertae sedis</taxon>
        <taxon>Rosa</taxon>
    </lineage>
</organism>
<proteinExistence type="predicted"/>
<dbReference type="EMBL" id="PDCK01000041">
    <property type="protein sequence ID" value="PRQ42871.1"/>
    <property type="molecule type" value="Genomic_DNA"/>
</dbReference>
<dbReference type="Proteomes" id="UP000238479">
    <property type="component" value="Chromosome 3"/>
</dbReference>
<comment type="caution">
    <text evidence="2">The sequence shown here is derived from an EMBL/GenBank/DDBJ whole genome shotgun (WGS) entry which is preliminary data.</text>
</comment>
<evidence type="ECO:0000256" key="1">
    <source>
        <dbReference type="SAM" id="Phobius"/>
    </source>
</evidence>
<dbReference type="Gramene" id="PRQ42871">
    <property type="protein sequence ID" value="PRQ42871"/>
    <property type="gene ID" value="RchiOBHm_Chr3g0462331"/>
</dbReference>
<sequence>MMAAIAPFSPSLAPNKSEDDEVLILGDPKFALNGELLLLFLVLLFATLFIVLIVFLYGRNHRNQ</sequence>
<dbReference type="AlphaFoldDB" id="A0A2P6R8X6"/>
<accession>A0A2P6R8X6</accession>
<protein>
    <submittedName>
        <fullName evidence="2">Uncharacterized protein</fullName>
    </submittedName>
</protein>
<name>A0A2P6R8X6_ROSCH</name>